<dbReference type="Proteomes" id="UP001056937">
    <property type="component" value="Chromosome 1"/>
</dbReference>
<feature type="binding site" evidence="3">
    <location>
        <begin position="211"/>
        <end position="212"/>
    </location>
    <ligand>
        <name>substrate</name>
    </ligand>
</feature>
<comment type="caution">
    <text evidence="3">Lacks conserved residue(s) required for the propagation of feature annotation.</text>
</comment>
<feature type="binding site" evidence="3">
    <location>
        <position position="64"/>
    </location>
    <ligand>
        <name>substrate</name>
    </ligand>
</feature>
<feature type="binding site" evidence="3">
    <location>
        <position position="183"/>
    </location>
    <ligand>
        <name>substrate</name>
    </ligand>
</feature>
<dbReference type="InterPro" id="IPR001653">
    <property type="entry name" value="DAP_epimerase_DapF"/>
</dbReference>
<keyword evidence="2 3" id="KW-0413">Isomerase</keyword>
<comment type="subcellular location">
    <subcellularLocation>
        <location evidence="3">Cytoplasm</location>
    </subcellularLocation>
</comment>
<evidence type="ECO:0000256" key="2">
    <source>
        <dbReference type="ARBA" id="ARBA00023235"/>
    </source>
</evidence>
<keyword evidence="3" id="KW-0028">Amino-acid biosynthesis</keyword>
<keyword evidence="3" id="KW-0963">Cytoplasm</keyword>
<comment type="similarity">
    <text evidence="1 3">Belongs to the diaminopimelate epimerase family.</text>
</comment>
<evidence type="ECO:0000256" key="1">
    <source>
        <dbReference type="ARBA" id="ARBA00010219"/>
    </source>
</evidence>
<feature type="site" description="Could be important to modulate the pK values of the two catalytic cysteine residues" evidence="3">
    <location>
        <position position="201"/>
    </location>
</feature>
<dbReference type="SUPFAM" id="SSF54506">
    <property type="entry name" value="Diaminopimelate epimerase-like"/>
    <property type="match status" value="2"/>
</dbReference>
<comment type="catalytic activity">
    <reaction evidence="3">
        <text>(2S,6S)-2,6-diaminopimelate = meso-2,6-diaminopimelate</text>
        <dbReference type="Rhea" id="RHEA:15393"/>
        <dbReference type="ChEBI" id="CHEBI:57609"/>
        <dbReference type="ChEBI" id="CHEBI:57791"/>
        <dbReference type="EC" id="5.1.1.7"/>
    </reaction>
</comment>
<name>A0ABY4X3Z7_9SPHN</name>
<organism evidence="5 6">
    <name type="scientific">Sphingomonas morindae</name>
    <dbReference type="NCBI Taxonomy" id="1541170"/>
    <lineage>
        <taxon>Bacteria</taxon>
        <taxon>Pseudomonadati</taxon>
        <taxon>Pseudomonadota</taxon>
        <taxon>Alphaproteobacteria</taxon>
        <taxon>Sphingomonadales</taxon>
        <taxon>Sphingomonadaceae</taxon>
        <taxon>Sphingomonas</taxon>
    </lineage>
</organism>
<sequence length="266" mass="28841">MTIAFEKMHANGDDFVIVDCRMRDVTLPPDLIRRLGDRQRGIGFNQIAILRHCENATADLSFWNADGTSLAACGSATRGVAGKLMGETGADDVTVRTSRGILRCMRHPDGQISVDMGLPLLLWSEIPLAEAMDTARLPLAGDPAACSMGNPHCTFFVDDIDQVDVEARGREFETHPLFPNRTNVHFVQVLDPVRIRLRIWERGAGISPGSGSCSCAAVVNGIRRGLLSEDVDVLCDGGLLRVSWNGRDGVQLAGPVEPVFCGEWTA</sequence>
<feature type="binding site" evidence="3">
    <location>
        <begin position="201"/>
        <end position="202"/>
    </location>
    <ligand>
        <name>substrate</name>
    </ligand>
</feature>
<proteinExistence type="inferred from homology"/>
<protein>
    <recommendedName>
        <fullName evidence="3 4">Diaminopimelate epimerase</fullName>
        <shortName evidence="3">DAP epimerase</shortName>
        <ecNumber evidence="3 4">5.1.1.7</ecNumber>
    </recommendedName>
    <alternativeName>
        <fullName evidence="3">PLP-independent amino acid racemase</fullName>
    </alternativeName>
</protein>
<dbReference type="GO" id="GO:0008837">
    <property type="term" value="F:diaminopimelate epimerase activity"/>
    <property type="evidence" value="ECO:0007669"/>
    <property type="project" value="UniProtKB-EC"/>
</dbReference>
<dbReference type="RefSeq" id="WP_252165380.1">
    <property type="nucleotide sequence ID" value="NZ_CP084930.1"/>
</dbReference>
<keyword evidence="3" id="KW-0457">Lysine biosynthesis</keyword>
<dbReference type="Pfam" id="PF01678">
    <property type="entry name" value="DAP_epimerase"/>
    <property type="match status" value="2"/>
</dbReference>
<evidence type="ECO:0000313" key="6">
    <source>
        <dbReference type="Proteomes" id="UP001056937"/>
    </source>
</evidence>
<dbReference type="PANTHER" id="PTHR31689:SF0">
    <property type="entry name" value="DIAMINOPIMELATE EPIMERASE"/>
    <property type="match status" value="1"/>
</dbReference>
<comment type="pathway">
    <text evidence="3">Amino-acid biosynthesis; L-lysine biosynthesis via DAP pathway; DL-2,6-diaminopimelate from LL-2,6-diaminopimelate: step 1/1.</text>
</comment>
<dbReference type="PANTHER" id="PTHR31689">
    <property type="entry name" value="DIAMINOPIMELATE EPIMERASE, CHLOROPLASTIC"/>
    <property type="match status" value="1"/>
</dbReference>
<feature type="site" description="Could be important to modulate the pK values of the two catalytic cysteine residues" evidence="3">
    <location>
        <position position="152"/>
    </location>
</feature>
<dbReference type="EC" id="5.1.1.7" evidence="3 4"/>
<dbReference type="EMBL" id="CP084930">
    <property type="protein sequence ID" value="USI71567.1"/>
    <property type="molecule type" value="Genomic_DNA"/>
</dbReference>
<feature type="active site" description="Proton donor" evidence="3">
    <location>
        <position position="73"/>
    </location>
</feature>
<reference evidence="5" key="1">
    <citation type="journal article" date="2022" name="Toxins">
        <title>Genomic Analysis of Sphingopyxis sp. USTB-05 for Biodegrading Cyanobacterial Hepatotoxins.</title>
        <authorList>
            <person name="Liu C."/>
            <person name="Xu Q."/>
            <person name="Zhao Z."/>
            <person name="Zhang H."/>
            <person name="Liu X."/>
            <person name="Yin C."/>
            <person name="Liu Y."/>
            <person name="Yan H."/>
        </authorList>
    </citation>
    <scope>NUCLEOTIDE SEQUENCE</scope>
    <source>
        <strain evidence="5">NBD5</strain>
    </source>
</reference>
<feature type="binding site" evidence="3">
    <location>
        <position position="46"/>
    </location>
    <ligand>
        <name>substrate</name>
    </ligand>
</feature>
<comment type="subunit">
    <text evidence="3">Homodimer.</text>
</comment>
<evidence type="ECO:0000256" key="3">
    <source>
        <dbReference type="HAMAP-Rule" id="MF_00197"/>
    </source>
</evidence>
<keyword evidence="6" id="KW-1185">Reference proteome</keyword>
<feature type="binding site" evidence="3">
    <location>
        <position position="150"/>
    </location>
    <ligand>
        <name>substrate</name>
    </ligand>
</feature>
<dbReference type="Gene3D" id="3.10.310.10">
    <property type="entry name" value="Diaminopimelate Epimerase, Chain A, domain 1"/>
    <property type="match status" value="2"/>
</dbReference>
<evidence type="ECO:0000256" key="4">
    <source>
        <dbReference type="NCBIfam" id="TIGR00652"/>
    </source>
</evidence>
<accession>A0ABY4X3Z7</accession>
<dbReference type="NCBIfam" id="TIGR00652">
    <property type="entry name" value="DapF"/>
    <property type="match status" value="1"/>
</dbReference>
<comment type="function">
    <text evidence="3">Catalyzes the stereoinversion of LL-2,6-diaminopimelate (L,L-DAP) to meso-diaminopimelate (meso-DAP), a precursor of L-lysine and an essential component of the bacterial peptidoglycan.</text>
</comment>
<dbReference type="HAMAP" id="MF_00197">
    <property type="entry name" value="DAP_epimerase"/>
    <property type="match status" value="1"/>
</dbReference>
<evidence type="ECO:0000313" key="5">
    <source>
        <dbReference type="EMBL" id="USI71567.1"/>
    </source>
</evidence>
<gene>
    <name evidence="3 5" type="primary">dapF</name>
    <name evidence="5" type="ORF">LHA26_09465</name>
</gene>